<comment type="caution">
    <text evidence="5">The sequence shown here is derived from an EMBL/GenBank/DDBJ whole genome shotgun (WGS) entry which is preliminary data.</text>
</comment>
<comment type="function">
    <text evidence="1">Acyl transferase is part of the fatty acid reductase system required for aldehyde biosynthesis; it produces fatty acids for the luminescent reaction.</text>
</comment>
<dbReference type="Gene3D" id="3.40.50.1820">
    <property type="entry name" value="alpha/beta hydrolase"/>
    <property type="match status" value="1"/>
</dbReference>
<feature type="region of interest" description="Disordered" evidence="4">
    <location>
        <begin position="124"/>
        <end position="150"/>
    </location>
</feature>
<gene>
    <name evidence="5" type="ORF">CTKZ_22580</name>
</gene>
<evidence type="ECO:0008006" key="7">
    <source>
        <dbReference type="Google" id="ProtNLM"/>
    </source>
</evidence>
<dbReference type="Proteomes" id="UP000288246">
    <property type="component" value="Unassembled WGS sequence"/>
</dbReference>
<dbReference type="AlphaFoldDB" id="A0A401V1B6"/>
<evidence type="ECO:0000313" key="5">
    <source>
        <dbReference type="EMBL" id="GCD20696.1"/>
    </source>
</evidence>
<keyword evidence="2" id="KW-0808">Transferase</keyword>
<dbReference type="EMBL" id="BHYL01000185">
    <property type="protein sequence ID" value="GCD20696.1"/>
    <property type="molecule type" value="Genomic_DNA"/>
</dbReference>
<dbReference type="SUPFAM" id="SSF53474">
    <property type="entry name" value="alpha/beta-Hydrolases"/>
    <property type="match status" value="1"/>
</dbReference>
<evidence type="ECO:0000313" key="6">
    <source>
        <dbReference type="Proteomes" id="UP000288246"/>
    </source>
</evidence>
<protein>
    <recommendedName>
        <fullName evidence="7">Serine aminopeptidase S33 domain-containing protein</fullName>
    </recommendedName>
</protein>
<evidence type="ECO:0000256" key="1">
    <source>
        <dbReference type="ARBA" id="ARBA00003846"/>
    </source>
</evidence>
<evidence type="ECO:0000256" key="3">
    <source>
        <dbReference type="ARBA" id="ARBA00023315"/>
    </source>
</evidence>
<name>A0A401V1B6_9CELL</name>
<reference evidence="5 6" key="1">
    <citation type="submission" date="2018-11" db="EMBL/GenBank/DDBJ databases">
        <title>Draft genome sequence of Cellulomonas takizawaensis strain TKZ-21.</title>
        <authorList>
            <person name="Yamamura H."/>
            <person name="Hayashi T."/>
            <person name="Hamada M."/>
            <person name="Serisawa Y."/>
            <person name="Matsuyama K."/>
            <person name="Nakagawa Y."/>
            <person name="Otoguro M."/>
            <person name="Yanagida F."/>
            <person name="Hayakawa M."/>
        </authorList>
    </citation>
    <scope>NUCLEOTIDE SEQUENCE [LARGE SCALE GENOMIC DNA]</scope>
    <source>
        <strain evidence="5 6">TKZ-21</strain>
    </source>
</reference>
<dbReference type="Pfam" id="PF02273">
    <property type="entry name" value="Acyl_transf_2"/>
    <property type="match status" value="1"/>
</dbReference>
<dbReference type="InterPro" id="IPR003157">
    <property type="entry name" value="LuxD"/>
</dbReference>
<keyword evidence="3" id="KW-0012">Acyltransferase</keyword>
<keyword evidence="6" id="KW-1185">Reference proteome</keyword>
<accession>A0A401V1B6</accession>
<evidence type="ECO:0000256" key="4">
    <source>
        <dbReference type="SAM" id="MobiDB-lite"/>
    </source>
</evidence>
<proteinExistence type="predicted"/>
<evidence type="ECO:0000256" key="2">
    <source>
        <dbReference type="ARBA" id="ARBA00022679"/>
    </source>
</evidence>
<dbReference type="GO" id="GO:0016746">
    <property type="term" value="F:acyltransferase activity"/>
    <property type="evidence" value="ECO:0007669"/>
    <property type="project" value="UniProtKB-KW"/>
</dbReference>
<dbReference type="OrthoDB" id="3653265at2"/>
<organism evidence="5 6">
    <name type="scientific">Cellulomonas algicola</name>
    <dbReference type="NCBI Taxonomy" id="2071633"/>
    <lineage>
        <taxon>Bacteria</taxon>
        <taxon>Bacillati</taxon>
        <taxon>Actinomycetota</taxon>
        <taxon>Actinomycetes</taxon>
        <taxon>Micrococcales</taxon>
        <taxon>Cellulomonadaceae</taxon>
        <taxon>Cellulomonas</taxon>
    </lineage>
</organism>
<dbReference type="InterPro" id="IPR029058">
    <property type="entry name" value="AB_hydrolase_fold"/>
</dbReference>
<sequence length="430" mass="45471">MPAAAVDALGGTPDVLVDAWVPRLDVRTDLNPLYRRLVARGAASLWTTGTGADAFRPGGVRVDDRHHPVRADGTSDPRVTVLGPVLEGQRSFLVSAMRPGRDHRVMRDTVGWVDDLLARHPAPQRGATVVRPPARPDERTPSMGTTTTRHAVGTDGEIGLLVDAPTDGEHLGDVVVAPVFGGTARSMFPFAHALNRHGFRTVRVDFRHHVGSGSGEIAGTRLSAQAEDVAAVLDLYPGALLVAVSLATRPAVRALAGGAPAGGAVLVTPVLDVTATLREVIGTDFVEAELDRLPPTVDVLGYEVRDGFVHDARTHALHGYDDAVEDLARVAVPVRLVAGDTDPWVDVTRVRAAAGRLADEGRDVGLVEVPAATHRLNRNPVVARRYVEETVRACLDLLGSDRPVDVPSFDALVRASSARPAVAEPAGTPA</sequence>
<dbReference type="GO" id="GO:0006631">
    <property type="term" value="P:fatty acid metabolic process"/>
    <property type="evidence" value="ECO:0007669"/>
    <property type="project" value="InterPro"/>
</dbReference>